<dbReference type="EMBL" id="CP144750">
    <property type="protein sequence ID" value="WVZ80055.1"/>
    <property type="molecule type" value="Genomic_DNA"/>
</dbReference>
<sequence>MACVFIGYPTDYRGYRCYDLSSGRVITSRHVVFDERSFPFRDEPVRPPPTPSSPPELDATSPRVVTTAPAPSSPCTPLGDDLPPHPKRARSARGAPAAPAMPTTSTTLQTPPDTPPVMLATPQAATPPIAAPPAQHPMTTRSRAGVTTSLHPKYADYAMATAAAPAAAPVSPVPTSVRQALRDSNWLAAMQREFHALQENKTWTLVPRQPGARIITGKWVFKHKLNSDGSLERYKARWVVRGFNQRPGVDFSETFSLVVKPVTIRTILTLVATHGWPAHQLDVSNAFLHGHLREQVYCQQPTGFADPAQPDAVCLLSRSFYGLRQAPRVYPRRTSLFVLNNGFGAAYLLLYVDDMILSASTPAVLQRIITQLRQAFAVKDMGPLRSSRPQRLLPQPGKYASELLDRAGMANCKIANTPADTKSKPSARDGVLITDASGYRSLAGALQYLTLTRPDIAYAVQQVCLHMHAPRDVHQTMLKRILRYIKGTMHLGIQLAPVTTASVTAYSDADWAGCPDTRRSTSGYCIFLGDSPVSWSSKRQTTVSRSSTEAEYRAIAKAVADHLLAELRFDLPKATVVFCDKISAVYMSHNPVHHRRTKHIELDIYFVREKVALVQFCVHHVPSGRQLADIFTKGLPSPLFLNFRNNLTVASPASRLRGGVEQSQSSNGPNGHDRA</sequence>
<dbReference type="Proteomes" id="UP001341281">
    <property type="component" value="Chromosome 06"/>
</dbReference>
<dbReference type="Pfam" id="PF25597">
    <property type="entry name" value="SH3_retrovirus"/>
    <property type="match status" value="1"/>
</dbReference>
<dbReference type="AlphaFoldDB" id="A0AAQ3TUY1"/>
<organism evidence="4 5">
    <name type="scientific">Paspalum notatum var. saurae</name>
    <dbReference type="NCBI Taxonomy" id="547442"/>
    <lineage>
        <taxon>Eukaryota</taxon>
        <taxon>Viridiplantae</taxon>
        <taxon>Streptophyta</taxon>
        <taxon>Embryophyta</taxon>
        <taxon>Tracheophyta</taxon>
        <taxon>Spermatophyta</taxon>
        <taxon>Magnoliopsida</taxon>
        <taxon>Liliopsida</taxon>
        <taxon>Poales</taxon>
        <taxon>Poaceae</taxon>
        <taxon>PACMAD clade</taxon>
        <taxon>Panicoideae</taxon>
        <taxon>Andropogonodae</taxon>
        <taxon>Paspaleae</taxon>
        <taxon>Paspalinae</taxon>
        <taxon>Paspalum</taxon>
    </lineage>
</organism>
<evidence type="ECO:0000256" key="1">
    <source>
        <dbReference type="SAM" id="MobiDB-lite"/>
    </source>
</evidence>
<proteinExistence type="predicted"/>
<protein>
    <recommendedName>
        <fullName evidence="6">Reverse transcriptase Ty1/copia-type domain-containing protein</fullName>
    </recommendedName>
</protein>
<dbReference type="InterPro" id="IPR057670">
    <property type="entry name" value="SH3_retrovirus"/>
</dbReference>
<feature type="domain" description="Retroviral polymerase SH3-like" evidence="3">
    <location>
        <begin position="3"/>
        <end position="43"/>
    </location>
</feature>
<evidence type="ECO:0000313" key="4">
    <source>
        <dbReference type="EMBL" id="WVZ80055.1"/>
    </source>
</evidence>
<accession>A0AAQ3TUY1</accession>
<feature type="compositionally biased region" description="Low complexity" evidence="1">
    <location>
        <begin position="92"/>
        <end position="111"/>
    </location>
</feature>
<reference evidence="4 5" key="1">
    <citation type="submission" date="2024-02" db="EMBL/GenBank/DDBJ databases">
        <title>High-quality chromosome-scale genome assembly of Pensacola bahiagrass (Paspalum notatum Flugge var. saurae).</title>
        <authorList>
            <person name="Vega J.M."/>
            <person name="Podio M."/>
            <person name="Orjuela J."/>
            <person name="Siena L.A."/>
            <person name="Pessino S.C."/>
            <person name="Combes M.C."/>
            <person name="Mariac C."/>
            <person name="Albertini E."/>
            <person name="Pupilli F."/>
            <person name="Ortiz J.P.A."/>
            <person name="Leblanc O."/>
        </authorList>
    </citation>
    <scope>NUCLEOTIDE SEQUENCE [LARGE SCALE GENOMIC DNA]</scope>
    <source>
        <strain evidence="4">R1</strain>
        <tissue evidence="4">Leaf</tissue>
    </source>
</reference>
<evidence type="ECO:0000259" key="3">
    <source>
        <dbReference type="Pfam" id="PF25597"/>
    </source>
</evidence>
<dbReference type="CDD" id="cd09272">
    <property type="entry name" value="RNase_HI_RT_Ty1"/>
    <property type="match status" value="1"/>
</dbReference>
<evidence type="ECO:0008006" key="6">
    <source>
        <dbReference type="Google" id="ProtNLM"/>
    </source>
</evidence>
<feature type="domain" description="Reverse transcriptase Ty1/copia-type" evidence="2">
    <location>
        <begin position="200"/>
        <end position="385"/>
    </location>
</feature>
<evidence type="ECO:0000259" key="2">
    <source>
        <dbReference type="Pfam" id="PF07727"/>
    </source>
</evidence>
<feature type="region of interest" description="Disordered" evidence="1">
    <location>
        <begin position="39"/>
        <end position="114"/>
    </location>
</feature>
<feature type="region of interest" description="Disordered" evidence="1">
    <location>
        <begin position="654"/>
        <end position="675"/>
    </location>
</feature>
<dbReference type="Pfam" id="PF07727">
    <property type="entry name" value="RVT_2"/>
    <property type="match status" value="1"/>
</dbReference>
<name>A0AAQ3TUY1_PASNO</name>
<dbReference type="InterPro" id="IPR013103">
    <property type="entry name" value="RVT_2"/>
</dbReference>
<feature type="compositionally biased region" description="Low complexity" evidence="1">
    <location>
        <begin position="66"/>
        <end position="77"/>
    </location>
</feature>
<dbReference type="PANTHER" id="PTHR11439:SF524">
    <property type="entry name" value="RNA-DIRECTED DNA POLYMERASE, PROTEIN KINASE RLK-PELLE-DLSV FAMILY"/>
    <property type="match status" value="1"/>
</dbReference>
<keyword evidence="5" id="KW-1185">Reference proteome</keyword>
<dbReference type="PANTHER" id="PTHR11439">
    <property type="entry name" value="GAG-POL-RELATED RETROTRANSPOSON"/>
    <property type="match status" value="1"/>
</dbReference>
<dbReference type="InterPro" id="IPR043502">
    <property type="entry name" value="DNA/RNA_pol_sf"/>
</dbReference>
<evidence type="ECO:0000313" key="5">
    <source>
        <dbReference type="Proteomes" id="UP001341281"/>
    </source>
</evidence>
<dbReference type="SUPFAM" id="SSF56672">
    <property type="entry name" value="DNA/RNA polymerases"/>
    <property type="match status" value="1"/>
</dbReference>
<gene>
    <name evidence="4" type="ORF">U9M48_027566</name>
</gene>